<dbReference type="GeneID" id="29985525"/>
<feature type="region of interest" description="Disordered" evidence="2">
    <location>
        <begin position="1"/>
        <end position="60"/>
    </location>
</feature>
<dbReference type="Proteomes" id="UP000054821">
    <property type="component" value="Unassembled WGS sequence"/>
</dbReference>
<gene>
    <name evidence="4" type="ORF">TGAM01_v201210</name>
</gene>
<reference evidence="4 5" key="1">
    <citation type="journal article" date="2016" name="Genome Announc.">
        <title>Draft Whole-Genome Sequence of Trichoderma gamsii T6085, a Promising Biocontrol Agent of Fusarium Head Blight on Wheat.</title>
        <authorList>
            <person name="Baroncelli R."/>
            <person name="Zapparata A."/>
            <person name="Piaggeschi G."/>
            <person name="Sarrocco S."/>
            <person name="Vannacci G."/>
        </authorList>
    </citation>
    <scope>NUCLEOTIDE SEQUENCE [LARGE SCALE GENOMIC DNA]</scope>
    <source>
        <strain evidence="4 5">T6085</strain>
    </source>
</reference>
<feature type="compositionally biased region" description="Low complexity" evidence="2">
    <location>
        <begin position="1"/>
        <end position="36"/>
    </location>
</feature>
<keyword evidence="1" id="KW-0677">Repeat</keyword>
<dbReference type="InterPro" id="IPR027417">
    <property type="entry name" value="P-loop_NTPase"/>
</dbReference>
<evidence type="ECO:0000313" key="5">
    <source>
        <dbReference type="Proteomes" id="UP000054821"/>
    </source>
</evidence>
<dbReference type="STRING" id="398673.A0A2P4ZZW1"/>
<protein>
    <recommendedName>
        <fullName evidence="3">Nephrocystin 3-like N-terminal domain-containing protein</fullName>
    </recommendedName>
</protein>
<evidence type="ECO:0000259" key="3">
    <source>
        <dbReference type="Pfam" id="PF24883"/>
    </source>
</evidence>
<evidence type="ECO:0000256" key="1">
    <source>
        <dbReference type="ARBA" id="ARBA00022737"/>
    </source>
</evidence>
<dbReference type="AlphaFoldDB" id="A0A2P4ZZW1"/>
<evidence type="ECO:0000256" key="2">
    <source>
        <dbReference type="SAM" id="MobiDB-lite"/>
    </source>
</evidence>
<name>A0A2P4ZZW1_9HYPO</name>
<dbReference type="EMBL" id="JPDN02000003">
    <property type="protein sequence ID" value="PON29844.1"/>
    <property type="molecule type" value="Genomic_DNA"/>
</dbReference>
<keyword evidence="5" id="KW-1185">Reference proteome</keyword>
<comment type="caution">
    <text evidence="4">The sequence shown here is derived from an EMBL/GenBank/DDBJ whole genome shotgun (WGS) entry which is preliminary data.</text>
</comment>
<organism evidence="4 5">
    <name type="scientific">Trichoderma gamsii</name>
    <dbReference type="NCBI Taxonomy" id="398673"/>
    <lineage>
        <taxon>Eukaryota</taxon>
        <taxon>Fungi</taxon>
        <taxon>Dikarya</taxon>
        <taxon>Ascomycota</taxon>
        <taxon>Pezizomycotina</taxon>
        <taxon>Sordariomycetes</taxon>
        <taxon>Hypocreomycetidae</taxon>
        <taxon>Hypocreales</taxon>
        <taxon>Hypocreaceae</taxon>
        <taxon>Trichoderma</taxon>
    </lineage>
</organism>
<dbReference type="RefSeq" id="XP_024406528.1">
    <property type="nucleotide sequence ID" value="XM_024548712.1"/>
</dbReference>
<feature type="domain" description="Nephrocystin 3-like N-terminal" evidence="3">
    <location>
        <begin position="257"/>
        <end position="399"/>
    </location>
</feature>
<dbReference type="Pfam" id="PF24883">
    <property type="entry name" value="NPHP3_N"/>
    <property type="match status" value="1"/>
</dbReference>
<feature type="compositionally biased region" description="Pro residues" evidence="2">
    <location>
        <begin position="37"/>
        <end position="49"/>
    </location>
</feature>
<dbReference type="PANTHER" id="PTHR10039">
    <property type="entry name" value="AMELOGENIN"/>
    <property type="match status" value="1"/>
</dbReference>
<dbReference type="Gene3D" id="3.40.50.300">
    <property type="entry name" value="P-loop containing nucleotide triphosphate hydrolases"/>
    <property type="match status" value="1"/>
</dbReference>
<sequence length="402" mass="44603">MASSNLATSSSTAPTSKTLAQLSSSQFPLPTLTSPPSSGPPQLPAPSSPPSLEVPKPLFSGQKSTRSLTIWEEVLCKVNKDTEEWIQKHGLSCLASVVEKPEDQIKQLIDLIEKKKKKFEDKDSPMKIKIGNQEIIFRAYIADVIGFLTFAGDVAMNFAPPQASAPWAAAKAALKIPIKQIEQMAALAGIIQLFTRIVRRARLDVTSSPMTQIDEGVAKLLENVNNENNKLEKLMDFISSEQFGKGHVTMKDTRIQGTGDWLIDHESFREWQAIASSSTLLCLKGTVGTGKTYLTSRVIDRMIQTLEASTHDEGFAFFYCNRSGSAMQDPLIVLRSFVRQLSYKANNYDYIQSNVIQRCEKAKQEGRSLSYTDCKDLILKSMNLYSKTTIILDALDESDISY</sequence>
<dbReference type="InterPro" id="IPR056884">
    <property type="entry name" value="NPHP3-like_N"/>
</dbReference>
<accession>A0A2P4ZZW1</accession>
<proteinExistence type="predicted"/>
<evidence type="ECO:0000313" key="4">
    <source>
        <dbReference type="EMBL" id="PON29844.1"/>
    </source>
</evidence>
<dbReference type="PANTHER" id="PTHR10039:SF16">
    <property type="entry name" value="GPI INOSITOL-DEACYLASE"/>
    <property type="match status" value="1"/>
</dbReference>